<evidence type="ECO:0000259" key="6">
    <source>
        <dbReference type="PROSITE" id="PS50808"/>
    </source>
</evidence>
<evidence type="ECO:0000256" key="4">
    <source>
        <dbReference type="PROSITE-ProRule" id="PRU00027"/>
    </source>
</evidence>
<dbReference type="InterPro" id="IPR003656">
    <property type="entry name" value="Znf_BED"/>
</dbReference>
<organism evidence="7 8">
    <name type="scientific">Chara braunii</name>
    <name type="common">Braun's stonewort</name>
    <dbReference type="NCBI Taxonomy" id="69332"/>
    <lineage>
        <taxon>Eukaryota</taxon>
        <taxon>Viridiplantae</taxon>
        <taxon>Streptophyta</taxon>
        <taxon>Charophyceae</taxon>
        <taxon>Charales</taxon>
        <taxon>Characeae</taxon>
        <taxon>Chara</taxon>
    </lineage>
</organism>
<evidence type="ECO:0000313" key="7">
    <source>
        <dbReference type="EMBL" id="GBG91387.1"/>
    </source>
</evidence>
<dbReference type="Proteomes" id="UP000265515">
    <property type="component" value="Unassembled WGS sequence"/>
</dbReference>
<sequence>MDVRVNEEGYDPTLMGGMGDDEEQELRMLLENQSLPPPPEEDEDDDRGDRRNGFIFIASAHRVEREAGRNHDRVWVKGGFNNLPPINVKGWRFLADLSKKELEDCRKKALVGTLDYAGTTPHYGGKLAFPTMSVIDPTKCVHPNPTGGDGGSGGNNFVPGSDVQMAEQRKKSRVWRHVTQGQRLGTWEKRHWDYKLRCNYCKHVWQGNLFKAQRHFTQLKRCSAATMDVFVDLWNHTDYEFEKRHHRGIVAYMREHNVVDRRAVDVQRGSGRGRTGALQSQAKELDPVDEVERFLDEEARRAEAAEGRKTARA</sequence>
<dbReference type="AlphaFoldDB" id="A0A388M9Y4"/>
<keyword evidence="2 4" id="KW-0863">Zinc-finger</keyword>
<accession>A0A388M9Y4</accession>
<evidence type="ECO:0000256" key="5">
    <source>
        <dbReference type="SAM" id="MobiDB-lite"/>
    </source>
</evidence>
<keyword evidence="1" id="KW-0479">Metal-binding</keyword>
<comment type="caution">
    <text evidence="7">The sequence shown here is derived from an EMBL/GenBank/DDBJ whole genome shotgun (WGS) entry which is preliminary data.</text>
</comment>
<dbReference type="Gramene" id="GBG91387">
    <property type="protein sequence ID" value="GBG91387"/>
    <property type="gene ID" value="CBR_g52274"/>
</dbReference>
<feature type="domain" description="BED-type" evidence="6">
    <location>
        <begin position="169"/>
        <end position="229"/>
    </location>
</feature>
<keyword evidence="3" id="KW-0862">Zinc</keyword>
<dbReference type="EMBL" id="BFEA01000901">
    <property type="protein sequence ID" value="GBG91387.1"/>
    <property type="molecule type" value="Genomic_DNA"/>
</dbReference>
<name>A0A388M9Y4_CHABU</name>
<dbReference type="GO" id="GO:0008270">
    <property type="term" value="F:zinc ion binding"/>
    <property type="evidence" value="ECO:0007669"/>
    <property type="project" value="UniProtKB-KW"/>
</dbReference>
<dbReference type="PROSITE" id="PS50808">
    <property type="entry name" value="ZF_BED"/>
    <property type="match status" value="1"/>
</dbReference>
<reference evidence="7 8" key="1">
    <citation type="journal article" date="2018" name="Cell">
        <title>The Chara Genome: Secondary Complexity and Implications for Plant Terrestrialization.</title>
        <authorList>
            <person name="Nishiyama T."/>
            <person name="Sakayama H."/>
            <person name="Vries J.D."/>
            <person name="Buschmann H."/>
            <person name="Saint-Marcoux D."/>
            <person name="Ullrich K.K."/>
            <person name="Haas F.B."/>
            <person name="Vanderstraeten L."/>
            <person name="Becker D."/>
            <person name="Lang D."/>
            <person name="Vosolsobe S."/>
            <person name="Rombauts S."/>
            <person name="Wilhelmsson P.K.I."/>
            <person name="Janitza P."/>
            <person name="Kern R."/>
            <person name="Heyl A."/>
            <person name="Rumpler F."/>
            <person name="Villalobos L.I.A.C."/>
            <person name="Clay J.M."/>
            <person name="Skokan R."/>
            <person name="Toyoda A."/>
            <person name="Suzuki Y."/>
            <person name="Kagoshima H."/>
            <person name="Schijlen E."/>
            <person name="Tajeshwar N."/>
            <person name="Catarino B."/>
            <person name="Hetherington A.J."/>
            <person name="Saltykova A."/>
            <person name="Bonnot C."/>
            <person name="Breuninger H."/>
            <person name="Symeonidi A."/>
            <person name="Radhakrishnan G.V."/>
            <person name="Van Nieuwerburgh F."/>
            <person name="Deforce D."/>
            <person name="Chang C."/>
            <person name="Karol K.G."/>
            <person name="Hedrich R."/>
            <person name="Ulvskov P."/>
            <person name="Glockner G."/>
            <person name="Delwiche C.F."/>
            <person name="Petrasek J."/>
            <person name="Van de Peer Y."/>
            <person name="Friml J."/>
            <person name="Beilby M."/>
            <person name="Dolan L."/>
            <person name="Kohara Y."/>
            <person name="Sugano S."/>
            <person name="Fujiyama A."/>
            <person name="Delaux P.-M."/>
            <person name="Quint M."/>
            <person name="TheiBen G."/>
            <person name="Hagemann M."/>
            <person name="Harholt J."/>
            <person name="Dunand C."/>
            <person name="Zachgo S."/>
            <person name="Langdale J."/>
            <person name="Maumus F."/>
            <person name="Straeten D.V.D."/>
            <person name="Gould S.B."/>
            <person name="Rensing S.A."/>
        </authorList>
    </citation>
    <scope>NUCLEOTIDE SEQUENCE [LARGE SCALE GENOMIC DNA]</scope>
    <source>
        <strain evidence="7 8">S276</strain>
    </source>
</reference>
<feature type="region of interest" description="Disordered" evidence="5">
    <location>
        <begin position="1"/>
        <end position="50"/>
    </location>
</feature>
<evidence type="ECO:0000256" key="3">
    <source>
        <dbReference type="ARBA" id="ARBA00022833"/>
    </source>
</evidence>
<protein>
    <recommendedName>
        <fullName evidence="6">BED-type domain-containing protein</fullName>
    </recommendedName>
</protein>
<gene>
    <name evidence="7" type="ORF">CBR_g52274</name>
</gene>
<evidence type="ECO:0000313" key="8">
    <source>
        <dbReference type="Proteomes" id="UP000265515"/>
    </source>
</evidence>
<keyword evidence="8" id="KW-1185">Reference proteome</keyword>
<dbReference type="GO" id="GO:0003677">
    <property type="term" value="F:DNA binding"/>
    <property type="evidence" value="ECO:0007669"/>
    <property type="project" value="InterPro"/>
</dbReference>
<proteinExistence type="predicted"/>
<evidence type="ECO:0000256" key="2">
    <source>
        <dbReference type="ARBA" id="ARBA00022771"/>
    </source>
</evidence>
<evidence type="ECO:0000256" key="1">
    <source>
        <dbReference type="ARBA" id="ARBA00022723"/>
    </source>
</evidence>